<dbReference type="PANTHER" id="PTHR34067:SF20">
    <property type="entry name" value="OS08G0206700 PROTEIN"/>
    <property type="match status" value="1"/>
</dbReference>
<evidence type="ECO:0000313" key="9">
    <source>
        <dbReference type="Proteomes" id="UP001174677"/>
    </source>
</evidence>
<feature type="compositionally biased region" description="Basic and acidic residues" evidence="6">
    <location>
        <begin position="157"/>
        <end position="167"/>
    </location>
</feature>
<feature type="compositionally biased region" description="Basic and acidic residues" evidence="6">
    <location>
        <begin position="222"/>
        <end position="238"/>
    </location>
</feature>
<keyword evidence="5" id="KW-0539">Nucleus</keyword>
<dbReference type="PANTHER" id="PTHR34067">
    <property type="entry name" value="OS04G0193200 PROTEIN"/>
    <property type="match status" value="1"/>
</dbReference>
<comment type="caution">
    <text evidence="8">The sequence shown here is derived from an EMBL/GenBank/DDBJ whole genome shotgun (WGS) entry which is preliminary data.</text>
</comment>
<keyword evidence="2" id="KW-0805">Transcription regulation</keyword>
<feature type="compositionally biased region" description="Polar residues" evidence="6">
    <location>
        <begin position="169"/>
        <end position="192"/>
    </location>
</feature>
<evidence type="ECO:0000256" key="3">
    <source>
        <dbReference type="ARBA" id="ARBA00023125"/>
    </source>
</evidence>
<evidence type="ECO:0000256" key="5">
    <source>
        <dbReference type="ARBA" id="ARBA00023242"/>
    </source>
</evidence>
<evidence type="ECO:0000313" key="8">
    <source>
        <dbReference type="EMBL" id="KAJ9147889.1"/>
    </source>
</evidence>
<dbReference type="InterPro" id="IPR001739">
    <property type="entry name" value="Methyl_CpG_DNA-bd"/>
</dbReference>
<dbReference type="InterPro" id="IPR038945">
    <property type="entry name" value="MBD13-like"/>
</dbReference>
<feature type="compositionally biased region" description="Polar residues" evidence="6">
    <location>
        <begin position="593"/>
        <end position="603"/>
    </location>
</feature>
<feature type="region of interest" description="Disordered" evidence="6">
    <location>
        <begin position="951"/>
        <end position="979"/>
    </location>
</feature>
<dbReference type="EMBL" id="JARPOI010000016">
    <property type="protein sequence ID" value="KAJ9147889.1"/>
    <property type="molecule type" value="Genomic_DNA"/>
</dbReference>
<feature type="compositionally biased region" description="Low complexity" evidence="6">
    <location>
        <begin position="951"/>
        <end position="961"/>
    </location>
</feature>
<name>A0ABQ9KW35_HEVBR</name>
<evidence type="ECO:0000256" key="6">
    <source>
        <dbReference type="SAM" id="MobiDB-lite"/>
    </source>
</evidence>
<feature type="region of interest" description="Disordered" evidence="6">
    <location>
        <begin position="221"/>
        <end position="240"/>
    </location>
</feature>
<feature type="region of interest" description="Disordered" evidence="6">
    <location>
        <begin position="593"/>
        <end position="616"/>
    </location>
</feature>
<keyword evidence="9" id="KW-1185">Reference proteome</keyword>
<keyword evidence="4" id="KW-0804">Transcription</keyword>
<feature type="region of interest" description="Disordered" evidence="6">
    <location>
        <begin position="436"/>
        <end position="458"/>
    </location>
</feature>
<dbReference type="Proteomes" id="UP001174677">
    <property type="component" value="Chromosome 16"/>
</dbReference>
<proteinExistence type="predicted"/>
<organism evidence="8 9">
    <name type="scientific">Hevea brasiliensis</name>
    <name type="common">Para rubber tree</name>
    <name type="synonym">Siphonia brasiliensis</name>
    <dbReference type="NCBI Taxonomy" id="3981"/>
    <lineage>
        <taxon>Eukaryota</taxon>
        <taxon>Viridiplantae</taxon>
        <taxon>Streptophyta</taxon>
        <taxon>Embryophyta</taxon>
        <taxon>Tracheophyta</taxon>
        <taxon>Spermatophyta</taxon>
        <taxon>Magnoliopsida</taxon>
        <taxon>eudicotyledons</taxon>
        <taxon>Gunneridae</taxon>
        <taxon>Pentapetalae</taxon>
        <taxon>rosids</taxon>
        <taxon>fabids</taxon>
        <taxon>Malpighiales</taxon>
        <taxon>Euphorbiaceae</taxon>
        <taxon>Crotonoideae</taxon>
        <taxon>Micrandreae</taxon>
        <taxon>Hevea</taxon>
    </lineage>
</organism>
<gene>
    <name evidence="8" type="ORF">P3X46_030005</name>
</gene>
<accession>A0ABQ9KW35</accession>
<dbReference type="Pfam" id="PF01429">
    <property type="entry name" value="MBD"/>
    <property type="match status" value="1"/>
</dbReference>
<keyword evidence="3" id="KW-0238">DNA-binding</keyword>
<comment type="subcellular location">
    <subcellularLocation>
        <location evidence="1">Nucleus</location>
    </subcellularLocation>
</comment>
<feature type="region of interest" description="Disordered" evidence="6">
    <location>
        <begin position="474"/>
        <end position="509"/>
    </location>
</feature>
<feature type="region of interest" description="Disordered" evidence="6">
    <location>
        <begin position="151"/>
        <end position="201"/>
    </location>
</feature>
<feature type="region of interest" description="Disordered" evidence="6">
    <location>
        <begin position="245"/>
        <end position="304"/>
    </location>
</feature>
<dbReference type="PROSITE" id="PS50982">
    <property type="entry name" value="MBD"/>
    <property type="match status" value="1"/>
</dbReference>
<evidence type="ECO:0000259" key="7">
    <source>
        <dbReference type="PROSITE" id="PS50982"/>
    </source>
</evidence>
<dbReference type="InterPro" id="IPR016177">
    <property type="entry name" value="DNA-bd_dom_sf"/>
</dbReference>
<evidence type="ECO:0000256" key="4">
    <source>
        <dbReference type="ARBA" id="ARBA00023163"/>
    </source>
</evidence>
<feature type="region of interest" description="Disordered" evidence="6">
    <location>
        <begin position="677"/>
        <end position="709"/>
    </location>
</feature>
<protein>
    <recommendedName>
        <fullName evidence="7">MBD domain-containing protein</fullName>
    </recommendedName>
</protein>
<evidence type="ECO:0000256" key="1">
    <source>
        <dbReference type="ARBA" id="ARBA00004123"/>
    </source>
</evidence>
<feature type="domain" description="MBD" evidence="7">
    <location>
        <begin position="79"/>
        <end position="147"/>
    </location>
</feature>
<evidence type="ECO:0000256" key="2">
    <source>
        <dbReference type="ARBA" id="ARBA00023015"/>
    </source>
</evidence>
<feature type="compositionally biased region" description="Polar residues" evidence="6">
    <location>
        <begin position="677"/>
        <end position="686"/>
    </location>
</feature>
<reference evidence="8" key="1">
    <citation type="journal article" date="2023" name="Plant Biotechnol. J.">
        <title>Chromosome-level wild Hevea brasiliensis genome provides new tools for genomic-assisted breeding and valuable loci to elevate rubber yield.</title>
        <authorList>
            <person name="Cheng H."/>
            <person name="Song X."/>
            <person name="Hu Y."/>
            <person name="Wu T."/>
            <person name="Yang Q."/>
            <person name="An Z."/>
            <person name="Feng S."/>
            <person name="Deng Z."/>
            <person name="Wu W."/>
            <person name="Zeng X."/>
            <person name="Tu M."/>
            <person name="Wang X."/>
            <person name="Huang H."/>
        </authorList>
    </citation>
    <scope>NUCLEOTIDE SEQUENCE</scope>
    <source>
        <strain evidence="8">MT/VB/25A 57/8</strain>
    </source>
</reference>
<sequence length="979" mass="107835">MVPEDSPEELPDGWTVQFNVLKTGRKIKYYVNSGTGQKFFSKDDFICHIKAQSTQLNQPQPAKSSIRRPTINNQMHQIMEDTNEHPEWLPHGWIVELRTRQSGFASGKIYKCYVDISTGCKFYSKPEVLRYLETVKQKSCTLKQKETLMSVLPENKPSSEAKMEKQKHTATGQQLCSGKGTSDVGSTSSSEAESLKKSGGKTVSTVTTLTAVATIDIPSQEIPRDNVEGNGAECKENYNGKWSAQTKAEVSERNQDKTISPVGGHGLLFPEADNKQEQNLPESGTRRDESYKRKAQNSLSKFSNKKTAIEPELVGNASSFVQAIPKAGNKQEQNFPESGIKGDKIYEGKTQNSLSESNNDKGLNLPHQSSKCLDEIEHKRVVNLVSIVQARPNPKSIRSPNGAMGLTSDVLAEKTSEQMEDEPITELLHHAAANTNNPLFREPSNKSQNTHSDLPKARVSDLNQCKLVSADKGPFLTPEADVQSGMKGKGQEKTQNGLSKPSDKKLKKGMNLARRSSKRIAGLEPEVVANTGSSARALQNAKRSCKTEAILAVGLTSDALADKASQQLGAESRTEFPNHALTDVKNQVSFQDTAVSKHQSQVQETDKTNDENSEPQLIPPFGEFWSDPCLEFAFKTLTGEIPVEITAENELLSTPASDIIHERNSLMKTIDRSSNGKTLINSGKCKNSTKLHLPRQSPEQFSELESEPMGSSISNVRAFKMTGRTAKKSSKDEAVLDVVSLDKFAVGASQQLKAAPEVAHAHYCSPNVTTTPQIEPSNKRIKHLDDCTATEEHSQKLEIEKNGNMPELQPNFSFGDYWSDPCFEFAFKTLTGALPIDDNLPVQSYFQQQVDTSQTQKGVYFQQQVDASQNQREDYFQQQVDTSQTLRESYFQQPVDASQTLKDGSLALPDFGLPSFFQTDISVHFDAPEKQLASQTQVPLNSPSFVPSGSVSLPSCSSVGSQQPPHLKENKGLRGRVNS</sequence>
<dbReference type="Gene3D" id="3.30.890.10">
    <property type="entry name" value="Methyl-cpg-binding Protein 2, Chain A"/>
    <property type="match status" value="2"/>
</dbReference>
<dbReference type="SUPFAM" id="SSF54171">
    <property type="entry name" value="DNA-binding domain"/>
    <property type="match status" value="2"/>
</dbReference>